<sequence length="125" mass="14420">MSISLTDIVIFHSQFRGVYFSLSVEQVLFWGIALIIGILARRVVGRRLPFGYIGTIIMALLGIWLATDVILIDIPLDILFYNVPLLKSTLGAIVFEILWYVIAYRSYRVWSRRRTYKTLPPALDR</sequence>
<dbReference type="OrthoDB" id="164389at2"/>
<name>A0A5A5TIV0_9CHLR</name>
<dbReference type="AlphaFoldDB" id="A0A5A5TIV0"/>
<keyword evidence="1" id="KW-0472">Membrane</keyword>
<evidence type="ECO:0000256" key="1">
    <source>
        <dbReference type="SAM" id="Phobius"/>
    </source>
</evidence>
<feature type="transmembrane region" description="Helical" evidence="1">
    <location>
        <begin position="52"/>
        <end position="72"/>
    </location>
</feature>
<dbReference type="EMBL" id="BIXY01000096">
    <property type="protein sequence ID" value="GCF11155.1"/>
    <property type="molecule type" value="Genomic_DNA"/>
</dbReference>
<feature type="transmembrane region" description="Helical" evidence="1">
    <location>
        <begin position="20"/>
        <end position="40"/>
    </location>
</feature>
<proteinExistence type="predicted"/>
<keyword evidence="1" id="KW-1133">Transmembrane helix</keyword>
<dbReference type="RefSeq" id="WP_149403999.1">
    <property type="nucleotide sequence ID" value="NZ_BIXY01000096.1"/>
</dbReference>
<accession>A0A5A5TIV0</accession>
<organism evidence="2 3">
    <name type="scientific">Dictyobacter arantiisoli</name>
    <dbReference type="NCBI Taxonomy" id="2014874"/>
    <lineage>
        <taxon>Bacteria</taxon>
        <taxon>Bacillati</taxon>
        <taxon>Chloroflexota</taxon>
        <taxon>Ktedonobacteria</taxon>
        <taxon>Ktedonobacterales</taxon>
        <taxon>Dictyobacteraceae</taxon>
        <taxon>Dictyobacter</taxon>
    </lineage>
</organism>
<keyword evidence="1" id="KW-0812">Transmembrane</keyword>
<feature type="transmembrane region" description="Helical" evidence="1">
    <location>
        <begin position="78"/>
        <end position="104"/>
    </location>
</feature>
<dbReference type="Proteomes" id="UP000322530">
    <property type="component" value="Unassembled WGS sequence"/>
</dbReference>
<evidence type="ECO:0000313" key="2">
    <source>
        <dbReference type="EMBL" id="GCF11155.1"/>
    </source>
</evidence>
<protein>
    <submittedName>
        <fullName evidence="2">Uncharacterized protein</fullName>
    </submittedName>
</protein>
<reference evidence="2 3" key="1">
    <citation type="submission" date="2019-01" db="EMBL/GenBank/DDBJ databases">
        <title>Draft genome sequence of Dictyobacter sp. Uno17.</title>
        <authorList>
            <person name="Wang C.M."/>
            <person name="Zheng Y."/>
            <person name="Sakai Y."/>
            <person name="Abe K."/>
            <person name="Yokota A."/>
            <person name="Yabe S."/>
        </authorList>
    </citation>
    <scope>NUCLEOTIDE SEQUENCE [LARGE SCALE GENOMIC DNA]</scope>
    <source>
        <strain evidence="2 3">Uno17</strain>
    </source>
</reference>
<comment type="caution">
    <text evidence="2">The sequence shown here is derived from an EMBL/GenBank/DDBJ whole genome shotgun (WGS) entry which is preliminary data.</text>
</comment>
<keyword evidence="3" id="KW-1185">Reference proteome</keyword>
<evidence type="ECO:0000313" key="3">
    <source>
        <dbReference type="Proteomes" id="UP000322530"/>
    </source>
</evidence>
<gene>
    <name evidence="2" type="ORF">KDI_47190</name>
</gene>